<gene>
    <name evidence="1" type="ORF">WMO40_12280</name>
</gene>
<accession>A0ACC6SEJ8</accession>
<name>A0ACC6SEJ8_9BACI</name>
<keyword evidence="2" id="KW-1185">Reference proteome</keyword>
<protein>
    <submittedName>
        <fullName evidence="1">Nuclease-related domain-containing protein</fullName>
    </submittedName>
</protein>
<comment type="caution">
    <text evidence="1">The sequence shown here is derived from an EMBL/GenBank/DDBJ whole genome shotgun (WGS) entry which is preliminary data.</text>
</comment>
<organism evidence="1 2">
    <name type="scientific">Robertmurraya yapensis</name>
    <name type="common">ex Hitch et al 2024</name>
    <dbReference type="NCBI Taxonomy" id="3133160"/>
    <lineage>
        <taxon>Bacteria</taxon>
        <taxon>Bacillati</taxon>
        <taxon>Bacillota</taxon>
        <taxon>Bacilli</taxon>
        <taxon>Bacillales</taxon>
        <taxon>Bacillaceae</taxon>
        <taxon>Robertmurraya</taxon>
    </lineage>
</organism>
<evidence type="ECO:0000313" key="2">
    <source>
        <dbReference type="Proteomes" id="UP001439875"/>
    </source>
</evidence>
<reference evidence="1" key="1">
    <citation type="submission" date="2024-03" db="EMBL/GenBank/DDBJ databases">
        <title>Human intestinal bacterial collection.</title>
        <authorList>
            <person name="Pauvert C."/>
            <person name="Hitch T.C.A."/>
            <person name="Clavel T."/>
        </authorList>
    </citation>
    <scope>NUCLEOTIDE SEQUENCE</scope>
    <source>
        <strain evidence="1">CLA-AA-H227</strain>
    </source>
</reference>
<proteinExistence type="predicted"/>
<sequence length="316" mass="36890">MILPKKMKGCGILIIAPRSESPELLIHRYLSTRNSLTEKEYQYYSHLEKGFEGEKKFDELADIYLKDMLFLKDLLLEQNNSHFQMDSLGCSKDGLYLFDIKNFEGDFIIEGDTWKTTTGIEIKNPYHQLTRCLGLLKKYLLERKSNISIKAFLIFINPQFTLYQASPTPEIILPTQLDRFLQKLQMDTSNPGTRYNKLIETILSDKLSHYPNSNIPRYEYSELLKGVFCLECRQVMIPLIGRRGKLVCSECAKMESIESIILRSVKEYKVLFPERKVTTMGMYDWCNGTIGEKTIQRHLQKNFSRSSRGKFSYYIN</sequence>
<evidence type="ECO:0000313" key="1">
    <source>
        <dbReference type="EMBL" id="MEQ2527484.1"/>
    </source>
</evidence>
<dbReference type="Proteomes" id="UP001439875">
    <property type="component" value="Unassembled WGS sequence"/>
</dbReference>
<dbReference type="EMBL" id="JBBMEW010000009">
    <property type="protein sequence ID" value="MEQ2527484.1"/>
    <property type="molecule type" value="Genomic_DNA"/>
</dbReference>